<protein>
    <recommendedName>
        <fullName evidence="3">DUF2459 domain-containing protein</fullName>
    </recommendedName>
</protein>
<organism evidence="1 2">
    <name type="scientific">Chroococcidiopsis cubana SAG 39.79</name>
    <dbReference type="NCBI Taxonomy" id="388085"/>
    <lineage>
        <taxon>Bacteria</taxon>
        <taxon>Bacillati</taxon>
        <taxon>Cyanobacteriota</taxon>
        <taxon>Cyanophyceae</taxon>
        <taxon>Chroococcidiopsidales</taxon>
        <taxon>Chroococcidiopsidaceae</taxon>
        <taxon>Chroococcidiopsis</taxon>
    </lineage>
</organism>
<comment type="caution">
    <text evidence="1">The sequence shown here is derived from an EMBL/GenBank/DDBJ whole genome shotgun (WGS) entry which is preliminary data.</text>
</comment>
<dbReference type="RefSeq" id="WP_106166180.1">
    <property type="nucleotide sequence ID" value="NZ_JAVKZF010000002.1"/>
</dbReference>
<dbReference type="AlphaFoldDB" id="A0AB37UDB9"/>
<evidence type="ECO:0000313" key="2">
    <source>
        <dbReference type="Proteomes" id="UP000282574"/>
    </source>
</evidence>
<reference evidence="1 2" key="1">
    <citation type="journal article" date="2019" name="Genome Biol. Evol.">
        <title>Day and night: Metabolic profiles and evolutionary relationships of six axenic non-marine cyanobacteria.</title>
        <authorList>
            <person name="Will S.E."/>
            <person name="Henke P."/>
            <person name="Boedeker C."/>
            <person name="Huang S."/>
            <person name="Brinkmann H."/>
            <person name="Rohde M."/>
            <person name="Jarek M."/>
            <person name="Friedl T."/>
            <person name="Seufert S."/>
            <person name="Schumacher M."/>
            <person name="Overmann J."/>
            <person name="Neumann-Schaal M."/>
            <person name="Petersen J."/>
        </authorList>
    </citation>
    <scope>NUCLEOTIDE SEQUENCE [LARGE SCALE GENOMIC DNA]</scope>
    <source>
        <strain evidence="1 2">SAG 39.79</strain>
    </source>
</reference>
<keyword evidence="2" id="KW-1185">Reference proteome</keyword>
<sequence>MKTRRFAFFVLAITSVILGGWICSPVTIIPPANLINPVSIYLVDYGFHGRLVLPINRDKCLEYAYGDWRYFALNQQDWLTGAAALFLPTQGALGRKLKNCDRFDLLATQKDSSLLSITVEKAKVDRLLKVLNSYFDRPATLQIKNSHTGMTLVPYDRTYTVIHNSNHELVRWLQDLGCRVEGFVLWANFQISDQ</sequence>
<evidence type="ECO:0008006" key="3">
    <source>
        <dbReference type="Google" id="ProtNLM"/>
    </source>
</evidence>
<gene>
    <name evidence="1" type="ORF">DSM107010_51660</name>
</gene>
<evidence type="ECO:0000313" key="1">
    <source>
        <dbReference type="EMBL" id="RUT06918.1"/>
    </source>
</evidence>
<dbReference type="EMBL" id="RSCK01000064">
    <property type="protein sequence ID" value="RUT06918.1"/>
    <property type="molecule type" value="Genomic_DNA"/>
</dbReference>
<proteinExistence type="predicted"/>
<name>A0AB37UDB9_9CYAN</name>
<accession>A0AB37UDB9</accession>
<dbReference type="Proteomes" id="UP000282574">
    <property type="component" value="Unassembled WGS sequence"/>
</dbReference>